<dbReference type="RefSeq" id="WP_103241490.1">
    <property type="nucleotide sequence ID" value="NZ_JANJZD010000026.1"/>
</dbReference>
<dbReference type="PROSITE" id="PS51904">
    <property type="entry name" value="GLYCOSYL_HYDROL_F25_2"/>
    <property type="match status" value="1"/>
</dbReference>
<evidence type="ECO:0000313" key="3">
    <source>
        <dbReference type="Proteomes" id="UP000236311"/>
    </source>
</evidence>
<dbReference type="GO" id="GO:0003796">
    <property type="term" value="F:lysozyme activity"/>
    <property type="evidence" value="ECO:0007669"/>
    <property type="project" value="InterPro"/>
</dbReference>
<dbReference type="AlphaFoldDB" id="A0A2K4ZLZ7"/>
<reference evidence="2 3" key="1">
    <citation type="submission" date="2018-01" db="EMBL/GenBank/DDBJ databases">
        <authorList>
            <person name="Gaut B.S."/>
            <person name="Morton B.R."/>
            <person name="Clegg M.T."/>
            <person name="Duvall M.R."/>
        </authorList>
    </citation>
    <scope>NUCLEOTIDE SEQUENCE [LARGE SCALE GENOMIC DNA]</scope>
    <source>
        <strain evidence="2">GP69</strain>
    </source>
</reference>
<keyword evidence="3" id="KW-1185">Reference proteome</keyword>
<dbReference type="PANTHER" id="PTHR34135:SF2">
    <property type="entry name" value="LYSOZYME"/>
    <property type="match status" value="1"/>
</dbReference>
<evidence type="ECO:0000313" key="2">
    <source>
        <dbReference type="EMBL" id="SOY31509.1"/>
    </source>
</evidence>
<dbReference type="GO" id="GO:0016052">
    <property type="term" value="P:carbohydrate catabolic process"/>
    <property type="evidence" value="ECO:0007669"/>
    <property type="project" value="TreeGrafter"/>
</dbReference>
<name>A0A2K4ZLZ7_9FIRM</name>
<dbReference type="InterPro" id="IPR036366">
    <property type="entry name" value="PGBDSf"/>
</dbReference>
<dbReference type="PANTHER" id="PTHR34135">
    <property type="entry name" value="LYSOZYME"/>
    <property type="match status" value="1"/>
</dbReference>
<proteinExistence type="inferred from homology"/>
<dbReference type="SUPFAM" id="SSF47090">
    <property type="entry name" value="PGBD-like"/>
    <property type="match status" value="1"/>
</dbReference>
<dbReference type="Gene3D" id="1.10.101.10">
    <property type="entry name" value="PGBD-like superfamily/PGBD"/>
    <property type="match status" value="1"/>
</dbReference>
<dbReference type="Gene3D" id="3.20.20.80">
    <property type="entry name" value="Glycosidases"/>
    <property type="match status" value="1"/>
</dbReference>
<dbReference type="GO" id="GO:0009253">
    <property type="term" value="P:peptidoglycan catabolic process"/>
    <property type="evidence" value="ECO:0007669"/>
    <property type="project" value="InterPro"/>
</dbReference>
<keyword evidence="2" id="KW-0378">Hydrolase</keyword>
<accession>A0A2K4ZLZ7</accession>
<dbReference type="InterPro" id="IPR036365">
    <property type="entry name" value="PGBD-like_sf"/>
</dbReference>
<protein>
    <submittedName>
        <fullName evidence="2">Glycosyl hydrolases family 25</fullName>
    </submittedName>
</protein>
<dbReference type="Proteomes" id="UP000236311">
    <property type="component" value="Unassembled WGS sequence"/>
</dbReference>
<dbReference type="InterPro" id="IPR017853">
    <property type="entry name" value="GH"/>
</dbReference>
<comment type="similarity">
    <text evidence="1">Belongs to the glycosyl hydrolase 25 family.</text>
</comment>
<dbReference type="OrthoDB" id="9783374at2"/>
<gene>
    <name evidence="2" type="ORF">AMURIS_04253</name>
</gene>
<sequence length="337" mass="38231">MNKKVITEGPDLSAHQGQVDVKRIRDAGCRCIGLRAGYGKNNVDERYVVNAQACCNLDVDVVLYWFSYAYTVEMAEQEADYAIAQAAKYWSTCPIAFDFEYDSVNYARKHGVAVTKRLCTDMTVAFLRRVRDAGYVPVVYANRDYLQNYFDMPEITKALEKVYVWYARYISVLPEDEADAADIWQFTSGGKLAGVHGKVDLNRFYTDFSGSTIRKEQEAQKNLNILDFQIAANEDGIRDQNGARLQEDGLDGPKTRYVRKQIRLRAKMSGGQYIVGSSGQVVRWWQRRCNEILGHHQNTDGLYGQTARKETLALQRKLGLKADGIAGYDSIQAAFYH</sequence>
<dbReference type="SUPFAM" id="SSF51445">
    <property type="entry name" value="(Trans)glycosidases"/>
    <property type="match status" value="1"/>
</dbReference>
<dbReference type="Pfam" id="PF01183">
    <property type="entry name" value="Glyco_hydro_25"/>
    <property type="match status" value="1"/>
</dbReference>
<dbReference type="EMBL" id="OFSM01000026">
    <property type="protein sequence ID" value="SOY31509.1"/>
    <property type="molecule type" value="Genomic_DNA"/>
</dbReference>
<dbReference type="GO" id="GO:0016998">
    <property type="term" value="P:cell wall macromolecule catabolic process"/>
    <property type="evidence" value="ECO:0007669"/>
    <property type="project" value="InterPro"/>
</dbReference>
<organism evidence="2 3">
    <name type="scientific">Acetatifactor muris</name>
    <dbReference type="NCBI Taxonomy" id="879566"/>
    <lineage>
        <taxon>Bacteria</taxon>
        <taxon>Bacillati</taxon>
        <taxon>Bacillota</taxon>
        <taxon>Clostridia</taxon>
        <taxon>Lachnospirales</taxon>
        <taxon>Lachnospiraceae</taxon>
        <taxon>Acetatifactor</taxon>
    </lineage>
</organism>
<evidence type="ECO:0000256" key="1">
    <source>
        <dbReference type="ARBA" id="ARBA00010646"/>
    </source>
</evidence>
<dbReference type="InterPro" id="IPR002053">
    <property type="entry name" value="Glyco_hydro_25"/>
</dbReference>